<evidence type="ECO:0000313" key="5">
    <source>
        <dbReference type="EMBL" id="TQS43881.1"/>
    </source>
</evidence>
<dbReference type="Gene3D" id="1.10.10.10">
    <property type="entry name" value="Winged helix-like DNA-binding domain superfamily/Winged helix DNA-binding domain"/>
    <property type="match status" value="1"/>
</dbReference>
<gene>
    <name evidence="5" type="ORF">FL583_17850</name>
</gene>
<protein>
    <submittedName>
        <fullName evidence="5">Restriction endonuclease</fullName>
    </submittedName>
</protein>
<evidence type="ECO:0000256" key="1">
    <source>
        <dbReference type="ARBA" id="ARBA00022722"/>
    </source>
</evidence>
<dbReference type="InterPro" id="IPR015210">
    <property type="entry name" value="NaeI"/>
</dbReference>
<keyword evidence="1" id="KW-0540">Nuclease</keyword>
<evidence type="ECO:0000256" key="2">
    <source>
        <dbReference type="ARBA" id="ARBA00022759"/>
    </source>
</evidence>
<reference evidence="5 6" key="1">
    <citation type="submission" date="2019-07" db="EMBL/GenBank/DDBJ databases">
        <title>Cryptosporangium phraense sp. nov., isolated from plant litter.</title>
        <authorList>
            <person name="Suriyachadkun C."/>
        </authorList>
    </citation>
    <scope>NUCLEOTIDE SEQUENCE [LARGE SCALE GENOMIC DNA]</scope>
    <source>
        <strain evidence="5 6">A-T 5661</strain>
    </source>
</reference>
<dbReference type="GO" id="GO:0009307">
    <property type="term" value="P:DNA restriction-modification system"/>
    <property type="evidence" value="ECO:0007669"/>
    <property type="project" value="InterPro"/>
</dbReference>
<dbReference type="RefSeq" id="WP_142705792.1">
    <property type="nucleotide sequence ID" value="NZ_VIRS01000011.1"/>
</dbReference>
<dbReference type="CDD" id="cd22338">
    <property type="entry name" value="NaeI-like"/>
    <property type="match status" value="1"/>
</dbReference>
<feature type="domain" description="Type II restriction enzyme NaeI" evidence="4">
    <location>
        <begin position="18"/>
        <end position="296"/>
    </location>
</feature>
<evidence type="ECO:0000313" key="6">
    <source>
        <dbReference type="Proteomes" id="UP000317982"/>
    </source>
</evidence>
<sequence length="311" mass="35504">MIEQPVLFDGDEDRDVEQVAAELVRLDPHGSRWAAVIRHTYDMVYNGQETGRYRWDQLMKTEKTHFGTLFEINGQREFQFEGGVTTDYRIANHQVDAKWSQSMGGWMLPPEVFGEIALVATGSDEEARWSLGLVRVREEYRREGANRDKKSSLNRRGRSAIRWLWRGAQLRPNVLLQLPMDVVYHVFDSESGTERTHRLFRAAEGRIVHRNSVATVSRQLDHQKRVRYNGGSRSKLKAEGIIILSGTYHSHIAAQLGVPIPRPDEYVSVRVVPSEDEIGPVMDGVRWRRAHPGEVVACAAPLIPERGLRES</sequence>
<proteinExistence type="predicted"/>
<dbReference type="InParanoid" id="A0A545ARK5"/>
<dbReference type="InterPro" id="IPR036388">
    <property type="entry name" value="WH-like_DNA-bd_sf"/>
</dbReference>
<organism evidence="5 6">
    <name type="scientific">Cryptosporangium phraense</name>
    <dbReference type="NCBI Taxonomy" id="2593070"/>
    <lineage>
        <taxon>Bacteria</taxon>
        <taxon>Bacillati</taxon>
        <taxon>Actinomycetota</taxon>
        <taxon>Actinomycetes</taxon>
        <taxon>Cryptosporangiales</taxon>
        <taxon>Cryptosporangiaceae</taxon>
        <taxon>Cryptosporangium</taxon>
    </lineage>
</organism>
<keyword evidence="2 5" id="KW-0255">Endonuclease</keyword>
<dbReference type="Pfam" id="PF09126">
    <property type="entry name" value="NaeI"/>
    <property type="match status" value="1"/>
</dbReference>
<dbReference type="InterPro" id="IPR011335">
    <property type="entry name" value="Restrct_endonuc-II-like"/>
</dbReference>
<name>A0A545ARK5_9ACTN</name>
<dbReference type="AlphaFoldDB" id="A0A545ARK5"/>
<dbReference type="GO" id="GO:0003677">
    <property type="term" value="F:DNA binding"/>
    <property type="evidence" value="ECO:0007669"/>
    <property type="project" value="InterPro"/>
</dbReference>
<evidence type="ECO:0000259" key="4">
    <source>
        <dbReference type="Pfam" id="PF09126"/>
    </source>
</evidence>
<dbReference type="SUPFAM" id="SSF52980">
    <property type="entry name" value="Restriction endonuclease-like"/>
    <property type="match status" value="1"/>
</dbReference>
<keyword evidence="6" id="KW-1185">Reference proteome</keyword>
<accession>A0A545ARK5</accession>
<dbReference type="EMBL" id="VIRS01000011">
    <property type="protein sequence ID" value="TQS43881.1"/>
    <property type="molecule type" value="Genomic_DNA"/>
</dbReference>
<evidence type="ECO:0000256" key="3">
    <source>
        <dbReference type="ARBA" id="ARBA00022801"/>
    </source>
</evidence>
<dbReference type="InterPro" id="IPR037057">
    <property type="entry name" value="DNA_rep_MutH/T2_RE_sf"/>
</dbReference>
<comment type="caution">
    <text evidence="5">The sequence shown here is derived from an EMBL/GenBank/DDBJ whole genome shotgun (WGS) entry which is preliminary data.</text>
</comment>
<dbReference type="Proteomes" id="UP000317982">
    <property type="component" value="Unassembled WGS sequence"/>
</dbReference>
<dbReference type="GO" id="GO:0009036">
    <property type="term" value="F:type II site-specific deoxyribonuclease activity"/>
    <property type="evidence" value="ECO:0007669"/>
    <property type="project" value="InterPro"/>
</dbReference>
<dbReference type="Gene3D" id="3.40.600.10">
    <property type="entry name" value="DNA mismatch repair MutH/Restriction endonuclease, type II"/>
    <property type="match status" value="1"/>
</dbReference>
<dbReference type="OrthoDB" id="9179812at2"/>
<keyword evidence="3" id="KW-0378">Hydrolase</keyword>